<evidence type="ECO:0000313" key="3">
    <source>
        <dbReference type="EMBL" id="TDZ18605.1"/>
    </source>
</evidence>
<keyword evidence="2" id="KW-1133">Transmembrane helix</keyword>
<keyword evidence="4" id="KW-1185">Reference proteome</keyword>
<dbReference type="HOGENOM" id="CLU_900195_0_0_1"/>
<keyword evidence="2" id="KW-0472">Membrane</keyword>
<keyword evidence="2" id="KW-0812">Transmembrane</keyword>
<protein>
    <submittedName>
        <fullName evidence="3">Uncharacterized protein</fullName>
    </submittedName>
</protein>
<proteinExistence type="predicted"/>
<feature type="compositionally biased region" description="Low complexity" evidence="1">
    <location>
        <begin position="179"/>
        <end position="206"/>
    </location>
</feature>
<reference evidence="4" key="2">
    <citation type="journal article" date="2019" name="Mol. Plant Microbe Interact.">
        <title>Genome sequence resources for four phytopathogenic fungi from the Colletotrichum orbiculare species complex.</title>
        <authorList>
            <person name="Gan P."/>
            <person name="Tsushima A."/>
            <person name="Narusaka M."/>
            <person name="Narusaka Y."/>
            <person name="Takano Y."/>
            <person name="Kubo Y."/>
            <person name="Shirasu K."/>
        </authorList>
    </citation>
    <scope>GENOME REANNOTATION</scope>
    <source>
        <strain evidence="4">104-T / ATCC 96160 / CBS 514.97 / LARS 414 / MAFF 240422</strain>
    </source>
</reference>
<comment type="caution">
    <text evidence="3">The sequence shown here is derived from an EMBL/GenBank/DDBJ whole genome shotgun (WGS) entry which is preliminary data.</text>
</comment>
<dbReference type="eggNOG" id="ENOG502R9PS">
    <property type="taxonomic scope" value="Eukaryota"/>
</dbReference>
<evidence type="ECO:0000256" key="1">
    <source>
        <dbReference type="SAM" id="MobiDB-lite"/>
    </source>
</evidence>
<feature type="region of interest" description="Disordered" evidence="1">
    <location>
        <begin position="170"/>
        <end position="219"/>
    </location>
</feature>
<reference evidence="4" key="1">
    <citation type="journal article" date="2013" name="New Phytol.">
        <title>Comparative genomic and transcriptomic analyses reveal the hemibiotrophic stage shift of Colletotrichum fungi.</title>
        <authorList>
            <person name="Gan P."/>
            <person name="Ikeda K."/>
            <person name="Irieda H."/>
            <person name="Narusaka M."/>
            <person name="O'Connell R.J."/>
            <person name="Narusaka Y."/>
            <person name="Takano Y."/>
            <person name="Kubo Y."/>
            <person name="Shirasu K."/>
        </authorList>
    </citation>
    <scope>NUCLEOTIDE SEQUENCE [LARGE SCALE GENOMIC DNA]</scope>
    <source>
        <strain evidence="4">104-T / ATCC 96160 / CBS 514.97 / LARS 414 / MAFF 240422</strain>
    </source>
</reference>
<name>N4VJ68_COLOR</name>
<dbReference type="OrthoDB" id="4847782at2759"/>
<dbReference type="EMBL" id="AMCV02000023">
    <property type="protein sequence ID" value="TDZ18605.1"/>
    <property type="molecule type" value="Genomic_DNA"/>
</dbReference>
<dbReference type="Proteomes" id="UP000014480">
    <property type="component" value="Unassembled WGS sequence"/>
</dbReference>
<dbReference type="STRING" id="1213857.N4VJ68"/>
<feature type="region of interest" description="Disordered" evidence="1">
    <location>
        <begin position="270"/>
        <end position="312"/>
    </location>
</feature>
<gene>
    <name evidence="3" type="ORF">Cob_v008589</name>
</gene>
<evidence type="ECO:0000313" key="4">
    <source>
        <dbReference type="Proteomes" id="UP000014480"/>
    </source>
</evidence>
<organism evidence="3 4">
    <name type="scientific">Colletotrichum orbiculare (strain 104-T / ATCC 96160 / CBS 514.97 / LARS 414 / MAFF 240422)</name>
    <name type="common">Cucumber anthracnose fungus</name>
    <name type="synonym">Colletotrichum lagenarium</name>
    <dbReference type="NCBI Taxonomy" id="1213857"/>
    <lineage>
        <taxon>Eukaryota</taxon>
        <taxon>Fungi</taxon>
        <taxon>Dikarya</taxon>
        <taxon>Ascomycota</taxon>
        <taxon>Pezizomycotina</taxon>
        <taxon>Sordariomycetes</taxon>
        <taxon>Hypocreomycetidae</taxon>
        <taxon>Glomerellales</taxon>
        <taxon>Glomerellaceae</taxon>
        <taxon>Colletotrichum</taxon>
        <taxon>Colletotrichum orbiculare species complex</taxon>
    </lineage>
</organism>
<evidence type="ECO:0000256" key="2">
    <source>
        <dbReference type="SAM" id="Phobius"/>
    </source>
</evidence>
<sequence>MEKKRIRARNKFPRQTLAAQRFDLDDGGISPAPTAAPQLRRQISMLENKSMGSNTCGFYTNPNDIRLNSRLCPDVASECQGTGRYIGCDYVPATTCLAGTAQECASGKKIGTGTICCRTSVSGMRPECQTFVRVEGDVMKTLLTCREAGVNFSPTLTMYTAEHLVYQPAPETATETEVSSSPMAESVSSAPAAPTSSPPLVMVPTTSPVPEPSSPNDHPAQVGSIVGGVLGGMAILAVAGCIVVWLMVRRHGESIRQHGESIRQHWSSAIHGFYGGHPDAQQTPNDGGFEDQSKARGGSPISPAHYRPETDYGMVCKSPVGYSVGSPNKPAELD</sequence>
<dbReference type="CDD" id="cd12087">
    <property type="entry name" value="TM_EGFR-like"/>
    <property type="match status" value="1"/>
</dbReference>
<accession>N4VJ68</accession>
<feature type="transmembrane region" description="Helical" evidence="2">
    <location>
        <begin position="225"/>
        <end position="248"/>
    </location>
</feature>
<dbReference type="AlphaFoldDB" id="N4VJ68"/>